<organism evidence="1 2">
    <name type="scientific">Haemophilus parainfluenzae</name>
    <dbReference type="NCBI Taxonomy" id="729"/>
    <lineage>
        <taxon>Bacteria</taxon>
        <taxon>Pseudomonadati</taxon>
        <taxon>Pseudomonadota</taxon>
        <taxon>Gammaproteobacteria</taxon>
        <taxon>Pasteurellales</taxon>
        <taxon>Pasteurellaceae</taxon>
        <taxon>Haemophilus</taxon>
    </lineage>
</organism>
<sequence>MKCSGAAPSEFHTFNMKTKRFEESQEKKANYLNIKKETLLVALADKADKIKSELLAGYPQTEIESFYRQEKEALAWQANNKADTPMLKQIARIRNIPFDILVQKVLEKSAQFAVAVGSIIGQRQAFEDRLLLSATIEELTALEKEIEEWKFQAN</sequence>
<dbReference type="Proteomes" id="UP000595009">
    <property type="component" value="Chromosome"/>
</dbReference>
<reference evidence="1 2" key="1">
    <citation type="submission" date="2020-10" db="EMBL/GenBank/DDBJ databases">
        <title>Genomic diversity and antimicrobial resistance of Haemophilus colonising the airways of young children with cystic fibrosis.</title>
        <authorList>
            <person name="Watts S.C."/>
            <person name="Judd L.M."/>
            <person name="Carzino R."/>
            <person name="Ranganathan S."/>
            <person name="Holt K.E."/>
        </authorList>
    </citation>
    <scope>NUCLEOTIDE SEQUENCE [LARGE SCALE GENOMIC DNA]</scope>
    <source>
        <strain evidence="1 2">M1C137_2</strain>
    </source>
</reference>
<accession>A0A7M1NZG3</accession>
<dbReference type="AlphaFoldDB" id="A0A7M1NZG3"/>
<gene>
    <name evidence="1" type="ORF">INP94_08415</name>
</gene>
<evidence type="ECO:0000313" key="1">
    <source>
        <dbReference type="EMBL" id="QOR18363.1"/>
    </source>
</evidence>
<name>A0A7M1NZG3_HAEPA</name>
<proteinExistence type="predicted"/>
<dbReference type="EMBL" id="CP063120">
    <property type="protein sequence ID" value="QOR18363.1"/>
    <property type="molecule type" value="Genomic_DNA"/>
</dbReference>
<evidence type="ECO:0000313" key="2">
    <source>
        <dbReference type="Proteomes" id="UP000595009"/>
    </source>
</evidence>
<protein>
    <submittedName>
        <fullName evidence="1">Uncharacterized protein</fullName>
    </submittedName>
</protein>